<dbReference type="Proteomes" id="UP001144673">
    <property type="component" value="Unassembled WGS sequence"/>
</dbReference>
<evidence type="ECO:0000313" key="1">
    <source>
        <dbReference type="EMBL" id="KAJ4159573.1"/>
    </source>
</evidence>
<dbReference type="EMBL" id="JAJHUN010000005">
    <property type="protein sequence ID" value="KAJ4159573.1"/>
    <property type="molecule type" value="Genomic_DNA"/>
</dbReference>
<reference evidence="1" key="1">
    <citation type="journal article" date="2023" name="Access Microbiol">
        <title>De-novo genome assembly for Akanthomyces muscarius, a biocontrol agent of insect agricultural pests.</title>
        <authorList>
            <person name="Erdos Z."/>
            <person name="Studholme D.J."/>
            <person name="Raymond B."/>
            <person name="Sharma M."/>
        </authorList>
    </citation>
    <scope>NUCLEOTIDE SEQUENCE</scope>
    <source>
        <strain evidence="1">Ve6</strain>
    </source>
</reference>
<dbReference type="KEGG" id="amus:LMH87_008471"/>
<sequence>MSFHGVPDLDHDIPNTTAPENLPKLRYLFTSVERYLVENNICLTGRSSIKARTQCEDGGAPAAFYIEMEVVSPRPYAVDCIDPNSTPPGHTWSIDWSTAGEICDIQHASAAAINIGNSIPQPHASHEGAMGNIMMLWSPTSPCPSDYTFDRLPSTASNDDAAFSDSEDRLLAIESAAAGNASIRGGTSSAILRQRPSSTMNHDRAPDSQPPVAHHANMINNCRFPPKSRSQTINKLSKGGRITRGRSRSVSVHDDYSGMCVSRARTEAHMLKTAHSILRSDYLEFLEGELPRWAKYGLWDHSTDMIPLIGDATDYYGLQVAYSTVCILEARVNDDVIRSRIALVELHLEYDRASATRQTLNDKRGVGCGVSSSIIDQILQKIHRDWNVLNETERKLRRAKFHDRKRYGKRWAVLADELGKGILILCSPMVAKAVHNTGFTFAMLGALTKAVRANTTSMLILEAIRDVAEQLYHGGSCDSTCGVALLEAARMFDGI</sequence>
<keyword evidence="2" id="KW-1185">Reference proteome</keyword>
<evidence type="ECO:0000313" key="2">
    <source>
        <dbReference type="Proteomes" id="UP001144673"/>
    </source>
</evidence>
<name>A0A9W8QLR3_AKAMU</name>
<dbReference type="AlphaFoldDB" id="A0A9W8QLR3"/>
<organism evidence="1 2">
    <name type="scientific">Akanthomyces muscarius</name>
    <name type="common">Entomopathogenic fungus</name>
    <name type="synonym">Lecanicillium muscarium</name>
    <dbReference type="NCBI Taxonomy" id="2231603"/>
    <lineage>
        <taxon>Eukaryota</taxon>
        <taxon>Fungi</taxon>
        <taxon>Dikarya</taxon>
        <taxon>Ascomycota</taxon>
        <taxon>Pezizomycotina</taxon>
        <taxon>Sordariomycetes</taxon>
        <taxon>Hypocreomycetidae</taxon>
        <taxon>Hypocreales</taxon>
        <taxon>Cordycipitaceae</taxon>
        <taxon>Akanthomyces</taxon>
    </lineage>
</organism>
<accession>A0A9W8QLR3</accession>
<dbReference type="GeneID" id="80895630"/>
<dbReference type="RefSeq" id="XP_056057572.1">
    <property type="nucleotide sequence ID" value="XM_056198776.1"/>
</dbReference>
<protein>
    <submittedName>
        <fullName evidence="1">Uncharacterized protein</fullName>
    </submittedName>
</protein>
<comment type="caution">
    <text evidence="1">The sequence shown here is derived from an EMBL/GenBank/DDBJ whole genome shotgun (WGS) entry which is preliminary data.</text>
</comment>
<gene>
    <name evidence="1" type="ORF">LMH87_008471</name>
</gene>
<proteinExistence type="predicted"/>